<sequence>MTTFTKTAIVALLSVSVLSSSAFADAEKGKKLYQKNLKEVCGFSGGVFAAKFKQAEWDKAYKAGTLNKKMTEACPDGKAYFESDKFKKTEEHMYNFVHDFAKDSGNIPSC</sequence>
<organism evidence="2 3">
    <name type="scientific">Sulfuricurvum kujiense (strain ATCC BAA-921 / DSM 16994 / JCM 11577 / YK-1)</name>
    <dbReference type="NCBI Taxonomy" id="709032"/>
    <lineage>
        <taxon>Bacteria</taxon>
        <taxon>Pseudomonadati</taxon>
        <taxon>Campylobacterota</taxon>
        <taxon>Epsilonproteobacteria</taxon>
        <taxon>Campylobacterales</taxon>
        <taxon>Sulfurimonadaceae</taxon>
        <taxon>Sulfuricurvum</taxon>
    </lineage>
</organism>
<evidence type="ECO:0000256" key="1">
    <source>
        <dbReference type="SAM" id="SignalP"/>
    </source>
</evidence>
<dbReference type="AlphaFoldDB" id="E4U2H4"/>
<protein>
    <recommendedName>
        <fullName evidence="4">Cytochrome C</fullName>
    </recommendedName>
</protein>
<keyword evidence="1" id="KW-0732">Signal</keyword>
<dbReference type="Proteomes" id="UP000008721">
    <property type="component" value="Chromosome"/>
</dbReference>
<proteinExistence type="predicted"/>
<accession>E4U2H4</accession>
<name>E4U2H4_SULKY</name>
<dbReference type="RefSeq" id="WP_013460858.1">
    <property type="nucleotide sequence ID" value="NC_014762.1"/>
</dbReference>
<dbReference type="STRING" id="709032.Sulku_2001"/>
<dbReference type="OrthoDB" id="5334626at2"/>
<feature type="chain" id="PRO_5003187534" description="Cytochrome C" evidence="1">
    <location>
        <begin position="25"/>
        <end position="110"/>
    </location>
</feature>
<keyword evidence="3" id="KW-1185">Reference proteome</keyword>
<gene>
    <name evidence="2" type="ordered locus">Sulku_2001</name>
</gene>
<feature type="signal peptide" evidence="1">
    <location>
        <begin position="1"/>
        <end position="24"/>
    </location>
</feature>
<evidence type="ECO:0008006" key="4">
    <source>
        <dbReference type="Google" id="ProtNLM"/>
    </source>
</evidence>
<dbReference type="KEGG" id="sku:Sulku_2001"/>
<dbReference type="EMBL" id="CP002355">
    <property type="protein sequence ID" value="ADR34661.1"/>
    <property type="molecule type" value="Genomic_DNA"/>
</dbReference>
<evidence type="ECO:0000313" key="3">
    <source>
        <dbReference type="Proteomes" id="UP000008721"/>
    </source>
</evidence>
<reference evidence="2 3" key="1">
    <citation type="journal article" date="2012" name="Stand. Genomic Sci.">
        <title>Complete genome sequence of the sulfur compounds oxidizing chemolithoautotroph Sulfuricurvum kujiense type strain (YK-1(T)).</title>
        <authorList>
            <person name="Han C."/>
            <person name="Kotsyurbenko O."/>
            <person name="Chertkov O."/>
            <person name="Held B."/>
            <person name="Lapidus A."/>
            <person name="Nolan M."/>
            <person name="Lucas S."/>
            <person name="Hammon N."/>
            <person name="Deshpande S."/>
            <person name="Cheng J.F."/>
            <person name="Tapia R."/>
            <person name="Goodwin L.A."/>
            <person name="Pitluck S."/>
            <person name="Liolios K."/>
            <person name="Pagani I."/>
            <person name="Ivanova N."/>
            <person name="Mavromatis K."/>
            <person name="Mikhailova N."/>
            <person name="Pati A."/>
            <person name="Chen A."/>
            <person name="Palaniappan K."/>
            <person name="Land M."/>
            <person name="Hauser L."/>
            <person name="Chang Y.J."/>
            <person name="Jeffries C.D."/>
            <person name="Brambilla E.M."/>
            <person name="Rohde M."/>
            <person name="Spring S."/>
            <person name="Sikorski J."/>
            <person name="Goker M."/>
            <person name="Woyke T."/>
            <person name="Bristow J."/>
            <person name="Eisen J.A."/>
            <person name="Markowitz V."/>
            <person name="Hugenholtz P."/>
            <person name="Kyrpides N.C."/>
            <person name="Klenk H.P."/>
            <person name="Detter J.C."/>
        </authorList>
    </citation>
    <scope>NUCLEOTIDE SEQUENCE [LARGE SCALE GENOMIC DNA]</scope>
    <source>
        <strain evidence="3">ATCC BAA-921 / DSM 16994 / JCM 11577 / YK-1</strain>
    </source>
</reference>
<dbReference type="HOGENOM" id="CLU_171893_0_0_7"/>
<evidence type="ECO:0000313" key="2">
    <source>
        <dbReference type="EMBL" id="ADR34661.1"/>
    </source>
</evidence>